<dbReference type="EMBL" id="BMNW01000008">
    <property type="protein sequence ID" value="GGM21859.1"/>
    <property type="molecule type" value="Genomic_DNA"/>
</dbReference>
<dbReference type="Proteomes" id="UP000616499">
    <property type="component" value="Unassembled WGS sequence"/>
</dbReference>
<feature type="signal peptide" evidence="1">
    <location>
        <begin position="1"/>
        <end position="26"/>
    </location>
</feature>
<evidence type="ECO:0008006" key="4">
    <source>
        <dbReference type="Google" id="ProtNLM"/>
    </source>
</evidence>
<accession>A0ABQ2H0V8</accession>
<reference evidence="3" key="1">
    <citation type="journal article" date="2019" name="Int. J. Syst. Evol. Microbiol.">
        <title>The Global Catalogue of Microorganisms (GCM) 10K type strain sequencing project: providing services to taxonomists for standard genome sequencing and annotation.</title>
        <authorList>
            <consortium name="The Broad Institute Genomics Platform"/>
            <consortium name="The Broad Institute Genome Sequencing Center for Infectious Disease"/>
            <person name="Wu L."/>
            <person name="Ma J."/>
        </authorList>
    </citation>
    <scope>NUCLEOTIDE SEQUENCE [LARGE SCALE GENOMIC DNA]</scope>
    <source>
        <strain evidence="3">JCM 13501</strain>
    </source>
</reference>
<evidence type="ECO:0000256" key="1">
    <source>
        <dbReference type="SAM" id="SignalP"/>
    </source>
</evidence>
<keyword evidence="3" id="KW-1185">Reference proteome</keyword>
<comment type="caution">
    <text evidence="2">The sequence shown here is derived from an EMBL/GenBank/DDBJ whole genome shotgun (WGS) entry which is preliminary data.</text>
</comment>
<dbReference type="RefSeq" id="WP_188867500.1">
    <property type="nucleotide sequence ID" value="NZ_BMNW01000008.1"/>
</dbReference>
<sequence length="191" mass="20388">MNNNSLKIALVSAALLFGLTALPAQAASENMTSQAAPSHRISLLNDQLKLSLPKGFEISALPPSTAAKDPSARGALYINKANQQLIVMAETPAPTDQKANSRALLAKVKADFYARQKLSGSTFKVLKEKTIKHDGLTVQQLDTTSVMNGTPMRSTAFIAEADARVAVVQLLSDRKDEAAHSALVQRVLGDH</sequence>
<evidence type="ECO:0000313" key="3">
    <source>
        <dbReference type="Proteomes" id="UP000616499"/>
    </source>
</evidence>
<name>A0ABQ2H0V8_9PSED</name>
<evidence type="ECO:0000313" key="2">
    <source>
        <dbReference type="EMBL" id="GGM21859.1"/>
    </source>
</evidence>
<proteinExistence type="predicted"/>
<feature type="chain" id="PRO_5045904402" description="DUF1795 domain-containing protein" evidence="1">
    <location>
        <begin position="27"/>
        <end position="191"/>
    </location>
</feature>
<protein>
    <recommendedName>
        <fullName evidence="4">DUF1795 domain-containing protein</fullName>
    </recommendedName>
</protein>
<organism evidence="2 3">
    <name type="scientific">Pseudomonas asuensis</name>
    <dbReference type="NCBI Taxonomy" id="1825787"/>
    <lineage>
        <taxon>Bacteria</taxon>
        <taxon>Pseudomonadati</taxon>
        <taxon>Pseudomonadota</taxon>
        <taxon>Gammaproteobacteria</taxon>
        <taxon>Pseudomonadales</taxon>
        <taxon>Pseudomonadaceae</taxon>
        <taxon>Pseudomonas</taxon>
    </lineage>
</organism>
<gene>
    <name evidence="2" type="ORF">GCM10009425_35970</name>
</gene>
<keyword evidence="1" id="KW-0732">Signal</keyword>